<evidence type="ECO:0000313" key="1">
    <source>
        <dbReference type="EMBL" id="ODQ83222.1"/>
    </source>
</evidence>
<dbReference type="Proteomes" id="UP000094336">
    <property type="component" value="Unassembled WGS sequence"/>
</dbReference>
<dbReference type="RefSeq" id="XP_018988550.1">
    <property type="nucleotide sequence ID" value="XM_019127804.1"/>
</dbReference>
<dbReference type="GeneID" id="30145657"/>
<dbReference type="AlphaFoldDB" id="A0A1E3R1H9"/>
<keyword evidence="2" id="KW-1185">Reference proteome</keyword>
<sequence length="56" mass="6266">MTMMNLPPACTFMSTVAQMTFLARFPEQLNVGVTYGELAFNINGGPPLKNRQQKFL</sequence>
<protein>
    <submittedName>
        <fullName evidence="1">Uncharacterized protein</fullName>
    </submittedName>
</protein>
<proteinExistence type="predicted"/>
<evidence type="ECO:0000313" key="2">
    <source>
        <dbReference type="Proteomes" id="UP000094336"/>
    </source>
</evidence>
<name>A0A1E3R1H9_9ASCO</name>
<reference evidence="2" key="1">
    <citation type="submission" date="2016-05" db="EMBL/GenBank/DDBJ databases">
        <title>Comparative genomics of biotechnologically important yeasts.</title>
        <authorList>
            <consortium name="DOE Joint Genome Institute"/>
            <person name="Riley R."/>
            <person name="Haridas S."/>
            <person name="Wolfe K.H."/>
            <person name="Lopes M.R."/>
            <person name="Hittinger C.T."/>
            <person name="Goker M."/>
            <person name="Salamov A."/>
            <person name="Wisecaver J."/>
            <person name="Long T.M."/>
            <person name="Aerts A.L."/>
            <person name="Barry K."/>
            <person name="Choi C."/>
            <person name="Clum A."/>
            <person name="Coughlan A.Y."/>
            <person name="Deshpande S."/>
            <person name="Douglass A.P."/>
            <person name="Hanson S.J."/>
            <person name="Klenk H.-P."/>
            <person name="Labutti K."/>
            <person name="Lapidus A."/>
            <person name="Lindquist E."/>
            <person name="Lipzen A."/>
            <person name="Meier-Kolthoff J.P."/>
            <person name="Ohm R.A."/>
            <person name="Otillar R.P."/>
            <person name="Pangilinan J."/>
            <person name="Peng Y."/>
            <person name="Rokas A."/>
            <person name="Rosa C.A."/>
            <person name="Scheuner C."/>
            <person name="Sibirny A.A."/>
            <person name="Slot J.C."/>
            <person name="Stielow J.B."/>
            <person name="Sun H."/>
            <person name="Kurtzman C.P."/>
            <person name="Blackwell M."/>
            <person name="Grigoriev I.V."/>
            <person name="Jeffries T.W."/>
        </authorList>
    </citation>
    <scope>NUCLEOTIDE SEQUENCE [LARGE SCALE GENOMIC DNA]</scope>
    <source>
        <strain evidence="2">NRRL Y-12698</strain>
    </source>
</reference>
<accession>A0A1E3R1H9</accession>
<dbReference type="EMBL" id="KV454426">
    <property type="protein sequence ID" value="ODQ83222.1"/>
    <property type="molecule type" value="Genomic_DNA"/>
</dbReference>
<gene>
    <name evidence="1" type="ORF">BABINDRAFT_159659</name>
</gene>
<organism evidence="1 2">
    <name type="scientific">Babjeviella inositovora NRRL Y-12698</name>
    <dbReference type="NCBI Taxonomy" id="984486"/>
    <lineage>
        <taxon>Eukaryota</taxon>
        <taxon>Fungi</taxon>
        <taxon>Dikarya</taxon>
        <taxon>Ascomycota</taxon>
        <taxon>Saccharomycotina</taxon>
        <taxon>Pichiomycetes</taxon>
        <taxon>Serinales incertae sedis</taxon>
        <taxon>Babjeviella</taxon>
    </lineage>
</organism>